<dbReference type="Proteomes" id="UP000000925">
    <property type="component" value="Chromosome"/>
</dbReference>
<comment type="similarity">
    <text evidence="1">Belongs to the nitroreductase family.</text>
</comment>
<gene>
    <name evidence="4" type="ordered locus">Caka_1907</name>
</gene>
<evidence type="ECO:0000256" key="1">
    <source>
        <dbReference type="ARBA" id="ARBA00007118"/>
    </source>
</evidence>
<dbReference type="KEGG" id="caa:Caka_1907"/>
<evidence type="ECO:0000259" key="3">
    <source>
        <dbReference type="Pfam" id="PF00881"/>
    </source>
</evidence>
<organism evidence="4 5">
    <name type="scientific">Coraliomargarita akajimensis (strain DSM 45221 / IAM 15411 / JCM 23193 / KCTC 12865 / 04OKA010-24)</name>
    <dbReference type="NCBI Taxonomy" id="583355"/>
    <lineage>
        <taxon>Bacteria</taxon>
        <taxon>Pseudomonadati</taxon>
        <taxon>Verrucomicrobiota</taxon>
        <taxon>Opitutia</taxon>
        <taxon>Puniceicoccales</taxon>
        <taxon>Coraliomargaritaceae</taxon>
        <taxon>Coraliomargarita</taxon>
    </lineage>
</organism>
<evidence type="ECO:0000256" key="2">
    <source>
        <dbReference type="ARBA" id="ARBA00023002"/>
    </source>
</evidence>
<dbReference type="GO" id="GO:0016491">
    <property type="term" value="F:oxidoreductase activity"/>
    <property type="evidence" value="ECO:0007669"/>
    <property type="project" value="UniProtKB-KW"/>
</dbReference>
<keyword evidence="2" id="KW-0560">Oxidoreductase</keyword>
<keyword evidence="5" id="KW-1185">Reference proteome</keyword>
<sequence>MNTLTAIEERRSVKHYDPSHKLSETEIRQLLDATLLSPTSFNIQNWRFVVVTDQAQQDALRAVSWDQAQVSEASATILICANLKAYENGERYWVNAPEPVREMLVPMIAPFYQDNPQLQRDEAMRSTGLAGQTLMLAAKSLGYDSCPMIGFDPEKVAELIKLPENHIIGMMVTVGKALKPANPRGGQLPYGEVVFANQFPG</sequence>
<proteinExistence type="inferred from homology"/>
<dbReference type="eggNOG" id="COG0778">
    <property type="taxonomic scope" value="Bacteria"/>
</dbReference>
<dbReference type="AlphaFoldDB" id="D5EKL8"/>
<dbReference type="RefSeq" id="WP_013043647.1">
    <property type="nucleotide sequence ID" value="NC_014008.1"/>
</dbReference>
<name>D5EKL8_CORAD</name>
<reference evidence="4 5" key="1">
    <citation type="journal article" date="2010" name="Stand. Genomic Sci.">
        <title>Complete genome sequence of Coraliomargarita akajimensis type strain (04OKA010-24).</title>
        <authorList>
            <person name="Mavromatis K."/>
            <person name="Abt B."/>
            <person name="Brambilla E."/>
            <person name="Lapidus A."/>
            <person name="Copeland A."/>
            <person name="Deshpande S."/>
            <person name="Nolan M."/>
            <person name="Lucas S."/>
            <person name="Tice H."/>
            <person name="Cheng J.F."/>
            <person name="Han C."/>
            <person name="Detter J.C."/>
            <person name="Woyke T."/>
            <person name="Goodwin L."/>
            <person name="Pitluck S."/>
            <person name="Held B."/>
            <person name="Brettin T."/>
            <person name="Tapia R."/>
            <person name="Ivanova N."/>
            <person name="Mikhailova N."/>
            <person name="Pati A."/>
            <person name="Liolios K."/>
            <person name="Chen A."/>
            <person name="Palaniappan K."/>
            <person name="Land M."/>
            <person name="Hauser L."/>
            <person name="Chang Y.J."/>
            <person name="Jeffries C.D."/>
            <person name="Rohde M."/>
            <person name="Goker M."/>
            <person name="Bristow J."/>
            <person name="Eisen J.A."/>
            <person name="Markowitz V."/>
            <person name="Hugenholtz P."/>
            <person name="Klenk H.P."/>
            <person name="Kyrpides N.C."/>
        </authorList>
    </citation>
    <scope>NUCLEOTIDE SEQUENCE [LARGE SCALE GENOMIC DNA]</scope>
    <source>
        <strain evidence="5">DSM 45221 / IAM 15411 / JCM 23193 / KCTC 12865</strain>
    </source>
</reference>
<evidence type="ECO:0000313" key="5">
    <source>
        <dbReference type="Proteomes" id="UP000000925"/>
    </source>
</evidence>
<dbReference type="HOGENOM" id="CLU_070764_4_2_0"/>
<dbReference type="InterPro" id="IPR029479">
    <property type="entry name" value="Nitroreductase"/>
</dbReference>
<dbReference type="OrthoDB" id="9812105at2"/>
<feature type="domain" description="Nitroreductase" evidence="3">
    <location>
        <begin position="7"/>
        <end position="176"/>
    </location>
</feature>
<dbReference type="Gene3D" id="3.40.109.10">
    <property type="entry name" value="NADH Oxidase"/>
    <property type="match status" value="1"/>
</dbReference>
<protein>
    <submittedName>
        <fullName evidence="4">Nitroreductase</fullName>
    </submittedName>
</protein>
<dbReference type="EMBL" id="CP001998">
    <property type="protein sequence ID" value="ADE54925.1"/>
    <property type="molecule type" value="Genomic_DNA"/>
</dbReference>
<dbReference type="STRING" id="583355.Caka_1907"/>
<dbReference type="PANTHER" id="PTHR43673:SF12">
    <property type="entry name" value="PROTEIN DRGA"/>
    <property type="match status" value="1"/>
</dbReference>
<dbReference type="SUPFAM" id="SSF55469">
    <property type="entry name" value="FMN-dependent nitroreductase-like"/>
    <property type="match status" value="1"/>
</dbReference>
<dbReference type="Pfam" id="PF00881">
    <property type="entry name" value="Nitroreductase"/>
    <property type="match status" value="1"/>
</dbReference>
<dbReference type="CDD" id="cd02137">
    <property type="entry name" value="MhqN-like"/>
    <property type="match status" value="1"/>
</dbReference>
<dbReference type="PANTHER" id="PTHR43673">
    <property type="entry name" value="NAD(P)H NITROREDUCTASE YDGI-RELATED"/>
    <property type="match status" value="1"/>
</dbReference>
<dbReference type="InterPro" id="IPR000415">
    <property type="entry name" value="Nitroreductase-like"/>
</dbReference>
<evidence type="ECO:0000313" key="4">
    <source>
        <dbReference type="EMBL" id="ADE54925.1"/>
    </source>
</evidence>
<accession>D5EKL8</accession>